<dbReference type="Proteomes" id="UP001597229">
    <property type="component" value="Unassembled WGS sequence"/>
</dbReference>
<evidence type="ECO:0000256" key="2">
    <source>
        <dbReference type="ARBA" id="ARBA00008974"/>
    </source>
</evidence>
<feature type="transmembrane region" description="Helical" evidence="6">
    <location>
        <begin position="387"/>
        <end position="411"/>
    </location>
</feature>
<dbReference type="RefSeq" id="WP_367917260.1">
    <property type="nucleotide sequence ID" value="NZ_BAABAC010000003.1"/>
</dbReference>
<feature type="transmembrane region" description="Helical" evidence="6">
    <location>
        <begin position="46"/>
        <end position="69"/>
    </location>
</feature>
<evidence type="ECO:0000256" key="1">
    <source>
        <dbReference type="ARBA" id="ARBA00004141"/>
    </source>
</evidence>
<comment type="caution">
    <text evidence="7">The sequence shown here is derived from an EMBL/GenBank/DDBJ whole genome shotgun (WGS) entry which is preliminary data.</text>
</comment>
<evidence type="ECO:0000256" key="6">
    <source>
        <dbReference type="SAM" id="Phobius"/>
    </source>
</evidence>
<feature type="transmembrane region" description="Helical" evidence="6">
    <location>
        <begin position="468"/>
        <end position="488"/>
    </location>
</feature>
<feature type="transmembrane region" description="Helical" evidence="6">
    <location>
        <begin position="234"/>
        <end position="254"/>
    </location>
</feature>
<name>A0ABW3W6R5_9ACTN</name>
<dbReference type="InterPro" id="IPR045225">
    <property type="entry name" value="Uracil/uridine/allantoin_perm"/>
</dbReference>
<dbReference type="InterPro" id="IPR001248">
    <property type="entry name" value="Pur-cyt_permease"/>
</dbReference>
<comment type="subcellular location">
    <subcellularLocation>
        <location evidence="1">Membrane</location>
        <topology evidence="1">Multi-pass membrane protein</topology>
    </subcellularLocation>
</comment>
<reference evidence="8" key="1">
    <citation type="journal article" date="2019" name="Int. J. Syst. Evol. Microbiol.">
        <title>The Global Catalogue of Microorganisms (GCM) 10K type strain sequencing project: providing services to taxonomists for standard genome sequencing and annotation.</title>
        <authorList>
            <consortium name="The Broad Institute Genomics Platform"/>
            <consortium name="The Broad Institute Genome Sequencing Center for Infectious Disease"/>
            <person name="Wu L."/>
            <person name="Ma J."/>
        </authorList>
    </citation>
    <scope>NUCLEOTIDE SEQUENCE [LARGE SCALE GENOMIC DNA]</scope>
    <source>
        <strain evidence="8">CCUG 52478</strain>
    </source>
</reference>
<protein>
    <submittedName>
        <fullName evidence="7">Cytosine permease</fullName>
    </submittedName>
</protein>
<feature type="transmembrane region" description="Helical" evidence="6">
    <location>
        <begin position="117"/>
        <end position="138"/>
    </location>
</feature>
<evidence type="ECO:0000256" key="3">
    <source>
        <dbReference type="ARBA" id="ARBA00022692"/>
    </source>
</evidence>
<dbReference type="EMBL" id="JBHTLX010000028">
    <property type="protein sequence ID" value="MFD1250684.1"/>
    <property type="molecule type" value="Genomic_DNA"/>
</dbReference>
<dbReference type="Gene3D" id="1.10.4160.10">
    <property type="entry name" value="Hydantoin permease"/>
    <property type="match status" value="1"/>
</dbReference>
<organism evidence="7 8">
    <name type="scientific">Nocardioides ginsengisoli</name>
    <dbReference type="NCBI Taxonomy" id="363868"/>
    <lineage>
        <taxon>Bacteria</taxon>
        <taxon>Bacillati</taxon>
        <taxon>Actinomycetota</taxon>
        <taxon>Actinomycetes</taxon>
        <taxon>Propionibacteriales</taxon>
        <taxon>Nocardioidaceae</taxon>
        <taxon>Nocardioides</taxon>
    </lineage>
</organism>
<dbReference type="PANTHER" id="PTHR30618">
    <property type="entry name" value="NCS1 FAMILY PURINE/PYRIMIDINE TRANSPORTER"/>
    <property type="match status" value="1"/>
</dbReference>
<dbReference type="Pfam" id="PF02133">
    <property type="entry name" value="Transp_cyt_pur"/>
    <property type="match status" value="1"/>
</dbReference>
<feature type="transmembrane region" description="Helical" evidence="6">
    <location>
        <begin position="318"/>
        <end position="343"/>
    </location>
</feature>
<evidence type="ECO:0000313" key="8">
    <source>
        <dbReference type="Proteomes" id="UP001597229"/>
    </source>
</evidence>
<feature type="transmembrane region" description="Helical" evidence="6">
    <location>
        <begin position="432"/>
        <end position="456"/>
    </location>
</feature>
<feature type="transmembrane region" description="Helical" evidence="6">
    <location>
        <begin position="75"/>
        <end position="96"/>
    </location>
</feature>
<feature type="transmembrane region" description="Helical" evidence="6">
    <location>
        <begin position="158"/>
        <end position="185"/>
    </location>
</feature>
<gene>
    <name evidence="7" type="ORF">ACFQ3F_23040</name>
</gene>
<accession>A0ABW3W6R5</accession>
<comment type="similarity">
    <text evidence="2">Belongs to the purine-cytosine permease (2.A.39) family.</text>
</comment>
<proteinExistence type="inferred from homology"/>
<dbReference type="PANTHER" id="PTHR30618:SF0">
    <property type="entry name" value="PURINE-URACIL PERMEASE NCS1"/>
    <property type="match status" value="1"/>
</dbReference>
<keyword evidence="8" id="KW-1185">Reference proteome</keyword>
<feature type="transmembrane region" description="Helical" evidence="6">
    <location>
        <begin position="275"/>
        <end position="298"/>
    </location>
</feature>
<keyword evidence="5 6" id="KW-0472">Membrane</keyword>
<keyword evidence="4 6" id="KW-1133">Transmembrane helix</keyword>
<evidence type="ECO:0000256" key="4">
    <source>
        <dbReference type="ARBA" id="ARBA00022989"/>
    </source>
</evidence>
<keyword evidence="3 6" id="KW-0812">Transmembrane</keyword>
<evidence type="ECO:0000313" key="7">
    <source>
        <dbReference type="EMBL" id="MFD1250684.1"/>
    </source>
</evidence>
<feature type="transmembrane region" description="Helical" evidence="6">
    <location>
        <begin position="197"/>
        <end position="214"/>
    </location>
</feature>
<evidence type="ECO:0000256" key="5">
    <source>
        <dbReference type="ARBA" id="ARBA00023136"/>
    </source>
</evidence>
<sequence length="493" mass="52215">MSTTSSVDDLIDPGAEALATYAARGYAADVLPIRPQDRSWSTPQFVTVWMGPIHNILSYFTVVGFFALGLSATQVVAAILLSAVIVSVGYVLNGQASARYGVPFAMLLRDSFGSKGALIPAAIRGTIAGIVFFGLSTVSSAQALDVVMDKIFPGYADLGGSILGLAVPTAISYLIMWSITVALFLAGQAFLGKFSTWANPAVYVLIVIGVVLAIKNVGSVSALFDLHPVHTPVTPLVFVGCVAALVSNWAGPIVNTGDYTRNATTTKAPALGFPVGVIASYLLFTLVTVSFMASLSVTTHGDFDVNRPTIFVDAINSIGNPFVVVLLILSMNVGMTAFCVFGNMLPAGLQLTAEWPQRFTVRKGAIITAVAGTLFLPWKFLEATDALFLFYSFIGSMFGPIAGIMLASYFVERKRTVDLDGIYADPKAPQQAYNWRAIAVLAISFVITMAGTVPGLKEVGFLVDIKNLAFFSGLFIGFVGYALTIRGARKASA</sequence>